<accession>A0A840ANN9</accession>
<dbReference type="AlphaFoldDB" id="A0A840ANN9"/>
<dbReference type="EMBL" id="JACIDS010000002">
    <property type="protein sequence ID" value="MBB3930918.1"/>
    <property type="molecule type" value="Genomic_DNA"/>
</dbReference>
<organism evidence="1 2">
    <name type="scientific">Kaistia hirudinis</name>
    <dbReference type="NCBI Taxonomy" id="1293440"/>
    <lineage>
        <taxon>Bacteria</taxon>
        <taxon>Pseudomonadati</taxon>
        <taxon>Pseudomonadota</taxon>
        <taxon>Alphaproteobacteria</taxon>
        <taxon>Hyphomicrobiales</taxon>
        <taxon>Kaistiaceae</taxon>
        <taxon>Kaistia</taxon>
    </lineage>
</organism>
<dbReference type="RefSeq" id="WP_183398525.1">
    <property type="nucleotide sequence ID" value="NZ_JACIDS010000002.1"/>
</dbReference>
<name>A0A840ANN9_9HYPH</name>
<comment type="caution">
    <text evidence="1">The sequence shown here is derived from an EMBL/GenBank/DDBJ whole genome shotgun (WGS) entry which is preliminary data.</text>
</comment>
<evidence type="ECO:0000313" key="2">
    <source>
        <dbReference type="Proteomes" id="UP000553963"/>
    </source>
</evidence>
<dbReference type="Proteomes" id="UP000553963">
    <property type="component" value="Unassembled WGS sequence"/>
</dbReference>
<sequence>MEDSRPVSPCIDQTEKDIETYYRHAEIGQTAVVRHTQGHMLQYVISEIEGGNRGRVYVRNAGAFYMKHGKNCFHPKGQTTLVVPTDDVLAWAKEHPQGEFGYSVYRSTRLVGR</sequence>
<gene>
    <name evidence="1" type="ORF">GGR25_001957</name>
</gene>
<evidence type="ECO:0000313" key="1">
    <source>
        <dbReference type="EMBL" id="MBB3930918.1"/>
    </source>
</evidence>
<proteinExistence type="predicted"/>
<reference evidence="1 2" key="1">
    <citation type="submission" date="2020-08" db="EMBL/GenBank/DDBJ databases">
        <title>Genomic Encyclopedia of Type Strains, Phase IV (KMG-IV): sequencing the most valuable type-strain genomes for metagenomic binning, comparative biology and taxonomic classification.</title>
        <authorList>
            <person name="Goeker M."/>
        </authorList>
    </citation>
    <scope>NUCLEOTIDE SEQUENCE [LARGE SCALE GENOMIC DNA]</scope>
    <source>
        <strain evidence="1 2">DSM 25966</strain>
    </source>
</reference>
<protein>
    <submittedName>
        <fullName evidence="1">Uncharacterized protein</fullName>
    </submittedName>
</protein>
<keyword evidence="2" id="KW-1185">Reference proteome</keyword>